<dbReference type="Proteomes" id="UP000515856">
    <property type="component" value="Chromosome"/>
</dbReference>
<organism evidence="1 2">
    <name type="scientific">[Eubacterium] hominis</name>
    <dbReference type="NCBI Taxonomy" id="2764325"/>
    <lineage>
        <taxon>Bacteria</taxon>
        <taxon>Bacillati</taxon>
        <taxon>Bacillota</taxon>
        <taxon>Erysipelotrichia</taxon>
        <taxon>Erysipelotrichales</taxon>
        <taxon>Erysipelotrichaceae</taxon>
        <taxon>Amedibacillus</taxon>
    </lineage>
</organism>
<dbReference type="GO" id="GO:0005829">
    <property type="term" value="C:cytosol"/>
    <property type="evidence" value="ECO:0007669"/>
    <property type="project" value="TreeGrafter"/>
</dbReference>
<protein>
    <submittedName>
        <fullName evidence="1">HAD family phosphatase</fullName>
    </submittedName>
</protein>
<dbReference type="GO" id="GO:0016791">
    <property type="term" value="F:phosphatase activity"/>
    <property type="evidence" value="ECO:0007669"/>
    <property type="project" value="TreeGrafter"/>
</dbReference>
<dbReference type="EMBL" id="CP060636">
    <property type="protein sequence ID" value="QNM13753.1"/>
    <property type="molecule type" value="Genomic_DNA"/>
</dbReference>
<dbReference type="Gene3D" id="3.40.50.1000">
    <property type="entry name" value="HAD superfamily/HAD-like"/>
    <property type="match status" value="1"/>
</dbReference>
<dbReference type="SUPFAM" id="SSF56784">
    <property type="entry name" value="HAD-like"/>
    <property type="match status" value="1"/>
</dbReference>
<keyword evidence="2" id="KW-1185">Reference proteome</keyword>
<proteinExistence type="predicted"/>
<dbReference type="GO" id="GO:0000287">
    <property type="term" value="F:magnesium ion binding"/>
    <property type="evidence" value="ECO:0007669"/>
    <property type="project" value="TreeGrafter"/>
</dbReference>
<dbReference type="PANTHER" id="PTHR10000">
    <property type="entry name" value="PHOSPHOSERINE PHOSPHATASE"/>
    <property type="match status" value="1"/>
</dbReference>
<dbReference type="Gene3D" id="3.30.1240.10">
    <property type="match status" value="1"/>
</dbReference>
<gene>
    <name evidence="1" type="ORF">H9Q80_07375</name>
</gene>
<accession>A0A7G9GSH1</accession>
<dbReference type="RefSeq" id="WP_117451240.1">
    <property type="nucleotide sequence ID" value="NZ_CP060636.1"/>
</dbReference>
<dbReference type="InterPro" id="IPR006379">
    <property type="entry name" value="HAD-SF_hydro_IIB"/>
</dbReference>
<dbReference type="NCBIfam" id="TIGR01484">
    <property type="entry name" value="HAD-SF-IIB"/>
    <property type="match status" value="1"/>
</dbReference>
<evidence type="ECO:0000313" key="1">
    <source>
        <dbReference type="EMBL" id="QNM13753.1"/>
    </source>
</evidence>
<dbReference type="InterPro" id="IPR036412">
    <property type="entry name" value="HAD-like_sf"/>
</dbReference>
<dbReference type="KEGG" id="ehn:H9Q80_07375"/>
<sequence>MQKKIFFFDYDGTLVHNTTKQIPESAMRALQELKKQGHILFVNTGRTKGIVDPEIYDWPFDGMILGCGTYITYHDEIWLDEAVDEKDHETIQNIMNKYHSEAFYEGKDCLYISDHIQHKDLINMIKRYKENGITILPDTTEHKSFSKLFVCMPDISRKEAFVDEMGAYFTYINRGIDRCEFVPKGYSKATGIQFVCEKLGVDKEDCFVFGDSNNDMPMFEYISNSVLIGGENPELSKHVMYTSCEALEDGVEKALIALGFIKQECVK</sequence>
<dbReference type="AlphaFoldDB" id="A0A7G9GSH1"/>
<dbReference type="PANTHER" id="PTHR10000:SF25">
    <property type="entry name" value="PHOSPHATASE YKRA-RELATED"/>
    <property type="match status" value="1"/>
</dbReference>
<dbReference type="InterPro" id="IPR023214">
    <property type="entry name" value="HAD_sf"/>
</dbReference>
<dbReference type="Pfam" id="PF08282">
    <property type="entry name" value="Hydrolase_3"/>
    <property type="match status" value="1"/>
</dbReference>
<evidence type="ECO:0000313" key="2">
    <source>
        <dbReference type="Proteomes" id="UP000515856"/>
    </source>
</evidence>
<reference evidence="1 2" key="1">
    <citation type="submission" date="2020-08" db="EMBL/GenBank/DDBJ databases">
        <authorList>
            <person name="Liu C."/>
            <person name="Sun Q."/>
        </authorList>
    </citation>
    <scope>NUCLEOTIDE SEQUENCE [LARGE SCALE GENOMIC DNA]</scope>
    <source>
        <strain evidence="1 2">NSJ-61</strain>
    </source>
</reference>
<name>A0A7G9GSH1_9FIRM</name>